<dbReference type="EC" id="6.1.1.22" evidence="6"/>
<accession>A0A4U9UXR1</accession>
<dbReference type="InterPro" id="IPR004365">
    <property type="entry name" value="NA-bd_OB_tRNA"/>
</dbReference>
<dbReference type="CDD" id="cd04318">
    <property type="entry name" value="EcAsnRS_like_N"/>
    <property type="match status" value="1"/>
</dbReference>
<feature type="domain" description="OB" evidence="5">
    <location>
        <begin position="22"/>
        <end position="88"/>
    </location>
</feature>
<keyword evidence="3" id="KW-0648">Protein biosynthesis</keyword>
<sequence>MLRLTVKSPCAVGYVPGEILKAGISFLAVYDGSCFNPLQAVVNDSLPNYQDEVLRLTTGCSIEVTGTVVPSPGEGQSFELQATAIKVVGWVDDPDTYPMAAKRHSIEYLREVATCAHAPT</sequence>
<evidence type="ECO:0000313" key="6">
    <source>
        <dbReference type="EMBL" id="VTR38815.1"/>
    </source>
</evidence>
<evidence type="ECO:0000259" key="5">
    <source>
        <dbReference type="Pfam" id="PF01336"/>
    </source>
</evidence>
<keyword evidence="6" id="KW-0436">Ligase</keyword>
<protein>
    <submittedName>
        <fullName evidence="6">Asparagine--tRNA ligase</fullName>
        <ecNumber evidence="6">6.1.1.22</ecNumber>
    </submittedName>
</protein>
<dbReference type="SUPFAM" id="SSF50249">
    <property type="entry name" value="Nucleic acid-binding proteins"/>
    <property type="match status" value="1"/>
</dbReference>
<organism evidence="6">
    <name type="scientific">Serratia fonticola</name>
    <dbReference type="NCBI Taxonomy" id="47917"/>
    <lineage>
        <taxon>Bacteria</taxon>
        <taxon>Pseudomonadati</taxon>
        <taxon>Pseudomonadota</taxon>
        <taxon>Gammaproteobacteria</taxon>
        <taxon>Enterobacterales</taxon>
        <taxon>Yersiniaceae</taxon>
        <taxon>Serratia</taxon>
    </lineage>
</organism>
<dbReference type="PANTHER" id="PTHR22594">
    <property type="entry name" value="ASPARTYL/LYSYL-TRNA SYNTHETASE"/>
    <property type="match status" value="1"/>
</dbReference>
<keyword evidence="2" id="KW-0963">Cytoplasm</keyword>
<proteinExistence type="predicted"/>
<dbReference type="Gene3D" id="2.40.50.140">
    <property type="entry name" value="Nucleic acid-binding proteins"/>
    <property type="match status" value="1"/>
</dbReference>
<dbReference type="GO" id="GO:0004816">
    <property type="term" value="F:asparagine-tRNA ligase activity"/>
    <property type="evidence" value="ECO:0007669"/>
    <property type="project" value="UniProtKB-EC"/>
</dbReference>
<evidence type="ECO:0000256" key="2">
    <source>
        <dbReference type="ARBA" id="ARBA00022490"/>
    </source>
</evidence>
<reference evidence="6" key="1">
    <citation type="submission" date="2019-05" db="EMBL/GenBank/DDBJ databases">
        <authorList>
            <consortium name="Pathogen Informatics"/>
        </authorList>
    </citation>
    <scope>NUCLEOTIDE SEQUENCE [LARGE SCALE GENOMIC DNA]</scope>
    <source>
        <strain evidence="6">NCTC12965</strain>
    </source>
</reference>
<dbReference type="Pfam" id="PF01336">
    <property type="entry name" value="tRNA_anti-codon"/>
    <property type="match status" value="1"/>
</dbReference>
<dbReference type="PANTHER" id="PTHR22594:SF34">
    <property type="entry name" value="ASPARAGINE--TRNA LIGASE, MITOCHONDRIAL-RELATED"/>
    <property type="match status" value="1"/>
</dbReference>
<evidence type="ECO:0000256" key="4">
    <source>
        <dbReference type="ARBA" id="ARBA00023146"/>
    </source>
</evidence>
<keyword evidence="4" id="KW-0030">Aminoacyl-tRNA synthetase</keyword>
<gene>
    <name evidence="6" type="primary">asnS_4</name>
    <name evidence="6" type="ORF">NCTC12965_04281</name>
</gene>
<evidence type="ECO:0000256" key="3">
    <source>
        <dbReference type="ARBA" id="ARBA00022917"/>
    </source>
</evidence>
<name>A0A4U9UXR1_SERFO</name>
<dbReference type="GO" id="GO:0003676">
    <property type="term" value="F:nucleic acid binding"/>
    <property type="evidence" value="ECO:0007669"/>
    <property type="project" value="InterPro"/>
</dbReference>
<dbReference type="InterPro" id="IPR012340">
    <property type="entry name" value="NA-bd_OB-fold"/>
</dbReference>
<dbReference type="GO" id="GO:0005524">
    <property type="term" value="F:ATP binding"/>
    <property type="evidence" value="ECO:0007669"/>
    <property type="project" value="UniProtKB-KW"/>
</dbReference>
<dbReference type="EMBL" id="CABEEZ010000096">
    <property type="protein sequence ID" value="VTR38815.1"/>
    <property type="molecule type" value="Genomic_DNA"/>
</dbReference>
<dbReference type="AlphaFoldDB" id="A0A4U9UXR1"/>
<evidence type="ECO:0000256" key="1">
    <source>
        <dbReference type="ARBA" id="ARBA00004496"/>
    </source>
</evidence>
<dbReference type="GO" id="GO:0005737">
    <property type="term" value="C:cytoplasm"/>
    <property type="evidence" value="ECO:0007669"/>
    <property type="project" value="UniProtKB-SubCell"/>
</dbReference>
<dbReference type="GO" id="GO:0006421">
    <property type="term" value="P:asparaginyl-tRNA aminoacylation"/>
    <property type="evidence" value="ECO:0007669"/>
    <property type="project" value="TreeGrafter"/>
</dbReference>
<comment type="subcellular location">
    <subcellularLocation>
        <location evidence="1">Cytoplasm</location>
    </subcellularLocation>
</comment>